<dbReference type="Gene3D" id="3.30.200.20">
    <property type="entry name" value="Phosphorylase Kinase, domain 1"/>
    <property type="match status" value="1"/>
</dbReference>
<keyword evidence="3" id="KW-0167">Capsid protein</keyword>
<dbReference type="InterPro" id="IPR014253">
    <property type="entry name" value="Spore_coat_YsxE"/>
</dbReference>
<organism evidence="3 4">
    <name type="scientific">Pradoshia eiseniae</name>
    <dbReference type="NCBI Taxonomy" id="2064768"/>
    <lineage>
        <taxon>Bacteria</taxon>
        <taxon>Bacillati</taxon>
        <taxon>Bacillota</taxon>
        <taxon>Bacilli</taxon>
        <taxon>Bacillales</taxon>
        <taxon>Bacillaceae</taxon>
        <taxon>Pradoshia</taxon>
    </lineage>
</organism>
<dbReference type="OrthoDB" id="2379727at2"/>
<protein>
    <submittedName>
        <fullName evidence="3">Spore coat protein YsxE</fullName>
    </submittedName>
</protein>
<evidence type="ECO:0000259" key="2">
    <source>
        <dbReference type="Pfam" id="PF01636"/>
    </source>
</evidence>
<name>A0A2S7N2P5_9BACI</name>
<feature type="domain" description="Aminoglycoside phosphotransferase" evidence="2">
    <location>
        <begin position="57"/>
        <end position="267"/>
    </location>
</feature>
<dbReference type="Pfam" id="PF01636">
    <property type="entry name" value="APH"/>
    <property type="match status" value="1"/>
</dbReference>
<dbReference type="PANTHER" id="PTHR39179:SF3">
    <property type="entry name" value="COTS-RELATED PROTEIN"/>
    <property type="match status" value="1"/>
</dbReference>
<reference evidence="3 4" key="1">
    <citation type="submission" date="2017-12" db="EMBL/GenBank/DDBJ databases">
        <title>Taxonomic description and draft genome of Pradoshia cofamensis Gen. nov., sp. nov., a thermotolerant bacillale isolated from anterior gut of earthworm Eisenia fetida.</title>
        <authorList>
            <person name="Saha T."/>
            <person name="Chakraborty R."/>
        </authorList>
    </citation>
    <scope>NUCLEOTIDE SEQUENCE [LARGE SCALE GENOMIC DNA]</scope>
    <source>
        <strain evidence="3 4">EAG3</strain>
    </source>
</reference>
<comment type="caution">
    <text evidence="3">The sequence shown here is derived from an EMBL/GenBank/DDBJ whole genome shotgun (WGS) entry which is preliminary data.</text>
</comment>
<feature type="coiled-coil region" evidence="1">
    <location>
        <begin position="131"/>
        <end position="158"/>
    </location>
</feature>
<sequence>MLRADKKWLADYLQNYQLELEFYEDFGKVKKVYTNNGIFAVKTIKANRGFDFIKNVQNLYQNGYNRIVPIYPAIDGRYAVLHNDKLSYLMPWLPDEVEEERNERHQQMFRELARMHTLSAKESPIPSQERKEHYENTLQEWEEQREFLLEYMNTIEKKWYMSPFEQFFCLCFYDVSQALTYSMNKIKRWYEQTKEDEKVRNVITHGNVSIHHFLYSENGYGHFINFERTKTAPAYFDLLPFVVKQLKTYPIQSEETVEWINRYFQYFPFKEGEMLLFMSYMAYPANCLKIVDQYSRKTSGKDELQFCRKLQRQYWLLKNMEYIIMRLEQIEESKKPKEPSD</sequence>
<dbReference type="GO" id="GO:0042601">
    <property type="term" value="C:endospore-forming forespore"/>
    <property type="evidence" value="ECO:0007669"/>
    <property type="project" value="TreeGrafter"/>
</dbReference>
<dbReference type="PANTHER" id="PTHR39179">
    <property type="entry name" value="SPORE COAT PROTEIN I"/>
    <property type="match status" value="1"/>
</dbReference>
<keyword evidence="3" id="KW-0946">Virion</keyword>
<evidence type="ECO:0000313" key="3">
    <source>
        <dbReference type="EMBL" id="PQD96351.1"/>
    </source>
</evidence>
<dbReference type="RefSeq" id="WP_104847453.1">
    <property type="nucleotide sequence ID" value="NZ_PKOZ01000001.1"/>
</dbReference>
<dbReference type="EMBL" id="PKOZ01000001">
    <property type="protein sequence ID" value="PQD96351.1"/>
    <property type="molecule type" value="Genomic_DNA"/>
</dbReference>
<dbReference type="Proteomes" id="UP000239663">
    <property type="component" value="Unassembled WGS sequence"/>
</dbReference>
<keyword evidence="4" id="KW-1185">Reference proteome</keyword>
<dbReference type="Gene3D" id="3.90.1200.10">
    <property type="match status" value="1"/>
</dbReference>
<dbReference type="AlphaFoldDB" id="A0A2S7N2P5"/>
<dbReference type="InterPro" id="IPR011009">
    <property type="entry name" value="Kinase-like_dom_sf"/>
</dbReference>
<gene>
    <name evidence="3" type="primary">ysxE</name>
    <name evidence="3" type="ORF">CYL18_00170</name>
</gene>
<dbReference type="NCBIfam" id="TIGR02904">
    <property type="entry name" value="spore_ysxE"/>
    <property type="match status" value="1"/>
</dbReference>
<dbReference type="SUPFAM" id="SSF56112">
    <property type="entry name" value="Protein kinase-like (PK-like)"/>
    <property type="match status" value="1"/>
</dbReference>
<evidence type="ECO:0000313" key="4">
    <source>
        <dbReference type="Proteomes" id="UP000239663"/>
    </source>
</evidence>
<proteinExistence type="predicted"/>
<keyword evidence="1" id="KW-0175">Coiled coil</keyword>
<accession>A0A2S7N2P5</accession>
<evidence type="ECO:0000256" key="1">
    <source>
        <dbReference type="SAM" id="Coils"/>
    </source>
</evidence>
<dbReference type="InterPro" id="IPR047175">
    <property type="entry name" value="CotS-like"/>
</dbReference>
<dbReference type="InterPro" id="IPR002575">
    <property type="entry name" value="Aminoglycoside_PTrfase"/>
</dbReference>